<dbReference type="InterPro" id="IPR020845">
    <property type="entry name" value="AMP-binding_CS"/>
</dbReference>
<dbReference type="InterPro" id="IPR050237">
    <property type="entry name" value="ATP-dep_AMP-bd_enzyme"/>
</dbReference>
<dbReference type="Pfam" id="PF13193">
    <property type="entry name" value="AMP-binding_C"/>
    <property type="match status" value="1"/>
</dbReference>
<feature type="domain" description="AMP-dependent synthetase/ligase" evidence="1">
    <location>
        <begin position="11"/>
        <end position="362"/>
    </location>
</feature>
<sequence length="497" mass="53603">MFSLFDITAKRASLDGDKVAMDEPGSGRSVTYSALDQNAAKTASFLAAQGINPGDRVAVLCQNSIAFFETLFACGKLGAVLVPLNWRMPANELRTLTADCTPGLLLFDEAFRETATALGVAKSAPLVSDAADDLVALRESFEPHKGRLSWPADDVWYLLYTSGTTGVPKAVVQTYGMALVNYINLGQAINLTSEDRTLNFLPLFHTAGINLYTLPTLIAGGTVTVLPAFDEEVVIDLLAAGDLDTFFGVPAVYQLLSLHPRFGEVDLTKVRNWGCGGAPLSDALVTLYQDRGIVVCNGYGMTETGPTVFLMDPAHVKEKIGSVGKAQIMTAVRIVDESGTDVPEGDVGEMWLKGPGLTPGYWNKPEATATAFTEDGWLRTGDLAQADEDGFFYIVGRAKEMFISGGENVYPAEVENILCDHPAVLEVAVVGKQDEKWGEVGVAFTMLREGAGQMSQDTLRAYCRENMAAYKIPKEFVFVGDFPRTAAGKIQKHLLKP</sequence>
<protein>
    <submittedName>
        <fullName evidence="3">Long-chain fatty acid--CoA ligase</fullName>
    </submittedName>
</protein>
<dbReference type="SUPFAM" id="SSF56801">
    <property type="entry name" value="Acetyl-CoA synthetase-like"/>
    <property type="match status" value="1"/>
</dbReference>
<keyword evidence="4" id="KW-1185">Reference proteome</keyword>
<dbReference type="CDD" id="cd17631">
    <property type="entry name" value="FACL_FadD13-like"/>
    <property type="match status" value="1"/>
</dbReference>
<dbReference type="InterPro" id="IPR000873">
    <property type="entry name" value="AMP-dep_synth/lig_dom"/>
</dbReference>
<evidence type="ECO:0000313" key="3">
    <source>
        <dbReference type="EMBL" id="MFC4347766.1"/>
    </source>
</evidence>
<proteinExistence type="predicted"/>
<dbReference type="PANTHER" id="PTHR43767">
    <property type="entry name" value="LONG-CHAIN-FATTY-ACID--COA LIGASE"/>
    <property type="match status" value="1"/>
</dbReference>
<dbReference type="GO" id="GO:0016874">
    <property type="term" value="F:ligase activity"/>
    <property type="evidence" value="ECO:0007669"/>
    <property type="project" value="UniProtKB-KW"/>
</dbReference>
<dbReference type="Proteomes" id="UP001595776">
    <property type="component" value="Unassembled WGS sequence"/>
</dbReference>
<gene>
    <name evidence="3" type="ORF">ACFO5Q_07925</name>
</gene>
<feature type="domain" description="AMP-binding enzyme C-terminal" evidence="2">
    <location>
        <begin position="413"/>
        <end position="489"/>
    </location>
</feature>
<dbReference type="EMBL" id="JBHSCR010000005">
    <property type="protein sequence ID" value="MFC4347766.1"/>
    <property type="molecule type" value="Genomic_DNA"/>
</dbReference>
<dbReference type="Gene3D" id="3.40.50.12780">
    <property type="entry name" value="N-terminal domain of ligase-like"/>
    <property type="match status" value="1"/>
</dbReference>
<dbReference type="InterPro" id="IPR042099">
    <property type="entry name" value="ANL_N_sf"/>
</dbReference>
<dbReference type="Gene3D" id="3.30.300.30">
    <property type="match status" value="1"/>
</dbReference>
<dbReference type="RefSeq" id="WP_068152450.1">
    <property type="nucleotide sequence ID" value="NZ_JBHSCR010000005.1"/>
</dbReference>
<reference evidence="4" key="1">
    <citation type="journal article" date="2019" name="Int. J. Syst. Evol. Microbiol.">
        <title>The Global Catalogue of Microorganisms (GCM) 10K type strain sequencing project: providing services to taxonomists for standard genome sequencing and annotation.</title>
        <authorList>
            <consortium name="The Broad Institute Genomics Platform"/>
            <consortium name="The Broad Institute Genome Sequencing Center for Infectious Disease"/>
            <person name="Wu L."/>
            <person name="Ma J."/>
        </authorList>
    </citation>
    <scope>NUCLEOTIDE SEQUENCE [LARGE SCALE GENOMIC DNA]</scope>
    <source>
        <strain evidence="4">CGMCC 1.15304</strain>
    </source>
</reference>
<keyword evidence="3" id="KW-0436">Ligase</keyword>
<dbReference type="Pfam" id="PF00501">
    <property type="entry name" value="AMP-binding"/>
    <property type="match status" value="1"/>
</dbReference>
<evidence type="ECO:0000259" key="1">
    <source>
        <dbReference type="Pfam" id="PF00501"/>
    </source>
</evidence>
<accession>A0ABV8U988</accession>
<name>A0ABV8U988_9PROT</name>
<dbReference type="InterPro" id="IPR045851">
    <property type="entry name" value="AMP-bd_C_sf"/>
</dbReference>
<dbReference type="PANTHER" id="PTHR43767:SF1">
    <property type="entry name" value="NONRIBOSOMAL PEPTIDE SYNTHASE PES1 (EUROFUNG)-RELATED"/>
    <property type="match status" value="1"/>
</dbReference>
<organism evidence="3 4">
    <name type="scientific">Kordiimonas lipolytica</name>
    <dbReference type="NCBI Taxonomy" id="1662421"/>
    <lineage>
        <taxon>Bacteria</taxon>
        <taxon>Pseudomonadati</taxon>
        <taxon>Pseudomonadota</taxon>
        <taxon>Alphaproteobacteria</taxon>
        <taxon>Kordiimonadales</taxon>
        <taxon>Kordiimonadaceae</taxon>
        <taxon>Kordiimonas</taxon>
    </lineage>
</organism>
<dbReference type="PROSITE" id="PS00455">
    <property type="entry name" value="AMP_BINDING"/>
    <property type="match status" value="1"/>
</dbReference>
<dbReference type="InterPro" id="IPR025110">
    <property type="entry name" value="AMP-bd_C"/>
</dbReference>
<evidence type="ECO:0000313" key="4">
    <source>
        <dbReference type="Proteomes" id="UP001595776"/>
    </source>
</evidence>
<evidence type="ECO:0000259" key="2">
    <source>
        <dbReference type="Pfam" id="PF13193"/>
    </source>
</evidence>
<comment type="caution">
    <text evidence="3">The sequence shown here is derived from an EMBL/GenBank/DDBJ whole genome shotgun (WGS) entry which is preliminary data.</text>
</comment>